<dbReference type="GO" id="GO:0046872">
    <property type="term" value="F:metal ion binding"/>
    <property type="evidence" value="ECO:0007669"/>
    <property type="project" value="UniProtKB-KW"/>
</dbReference>
<keyword evidence="2" id="KW-0500">Molybdenum</keyword>
<evidence type="ECO:0000259" key="9">
    <source>
        <dbReference type="Pfam" id="PF00174"/>
    </source>
</evidence>
<dbReference type="AlphaFoldDB" id="A0A3L6FB16"/>
<dbReference type="Gene3D" id="3.90.420.10">
    <property type="entry name" value="Oxidoreductase, molybdopterin-binding domain"/>
    <property type="match status" value="1"/>
</dbReference>
<dbReference type="InterPro" id="IPR008335">
    <property type="entry name" value="Mopterin_OxRdtase_euk"/>
</dbReference>
<keyword evidence="6" id="KW-0560">Oxidoreductase</keyword>
<dbReference type="PANTHER" id="PTHR47926">
    <property type="entry name" value="PENTATRICOPEPTIDE REPEAT-CONTAINING PROTEIN"/>
    <property type="match status" value="1"/>
</dbReference>
<dbReference type="ExpressionAtlas" id="A0A3L6FB16">
    <property type="expression patterns" value="baseline and differential"/>
</dbReference>
<dbReference type="SUPFAM" id="SSF56524">
    <property type="entry name" value="Oxidoreductase molybdopterin-binding domain"/>
    <property type="match status" value="1"/>
</dbReference>
<keyword evidence="4" id="KW-0677">Repeat</keyword>
<keyword evidence="5" id="KW-0809">Transit peptide</keyword>
<gene>
    <name evidence="10" type="primary">NIA2</name>
    <name evidence="10" type="ORF">Zm00014a_026474</name>
</gene>
<comment type="caution">
    <text evidence="10">The sequence shown here is derived from an EMBL/GenBank/DDBJ whole genome shotgun (WGS) entry which is preliminary data.</text>
</comment>
<dbReference type="InterPro" id="IPR011990">
    <property type="entry name" value="TPR-like_helical_dom_sf"/>
</dbReference>
<dbReference type="Pfam" id="PF00174">
    <property type="entry name" value="Oxidored_molyb"/>
    <property type="match status" value="1"/>
</dbReference>
<comment type="cofactor">
    <cofactor evidence="1">
        <name>Mo-molybdopterin</name>
        <dbReference type="ChEBI" id="CHEBI:71302"/>
    </cofactor>
</comment>
<feature type="repeat" description="PPR" evidence="8">
    <location>
        <begin position="168"/>
        <end position="202"/>
    </location>
</feature>
<dbReference type="InterPro" id="IPR022407">
    <property type="entry name" value="OxRdtase_Mopterin_BS"/>
</dbReference>
<dbReference type="GO" id="GO:0043546">
    <property type="term" value="F:molybdopterin cofactor binding"/>
    <property type="evidence" value="ECO:0007669"/>
    <property type="project" value="InterPro"/>
</dbReference>
<evidence type="ECO:0000256" key="2">
    <source>
        <dbReference type="ARBA" id="ARBA00022505"/>
    </source>
</evidence>
<keyword evidence="3" id="KW-0479">Metal-binding</keyword>
<dbReference type="InterPro" id="IPR000572">
    <property type="entry name" value="OxRdtase_Mopterin-bd_dom"/>
</dbReference>
<dbReference type="InterPro" id="IPR046960">
    <property type="entry name" value="PPR_At4g14850-like_plant"/>
</dbReference>
<feature type="domain" description="Oxidoreductase molybdopterin-binding" evidence="9">
    <location>
        <begin position="241"/>
        <end position="298"/>
    </location>
</feature>
<evidence type="ECO:0000256" key="8">
    <source>
        <dbReference type="PROSITE-ProRule" id="PRU00708"/>
    </source>
</evidence>
<evidence type="ECO:0000313" key="10">
    <source>
        <dbReference type="EMBL" id="PWZ30093.1"/>
    </source>
</evidence>
<evidence type="ECO:0000256" key="3">
    <source>
        <dbReference type="ARBA" id="ARBA00022723"/>
    </source>
</evidence>
<evidence type="ECO:0000256" key="7">
    <source>
        <dbReference type="ARBA" id="ARBA00023004"/>
    </source>
</evidence>
<dbReference type="Proteomes" id="UP000251960">
    <property type="component" value="Chromosome 3"/>
</dbReference>
<dbReference type="EMBL" id="NCVQ01000004">
    <property type="protein sequence ID" value="PWZ30093.1"/>
    <property type="molecule type" value="Genomic_DNA"/>
</dbReference>
<organism evidence="10">
    <name type="scientific">Zea mays</name>
    <name type="common">Maize</name>
    <dbReference type="NCBI Taxonomy" id="4577"/>
    <lineage>
        <taxon>Eukaryota</taxon>
        <taxon>Viridiplantae</taxon>
        <taxon>Streptophyta</taxon>
        <taxon>Embryophyta</taxon>
        <taxon>Tracheophyta</taxon>
        <taxon>Spermatophyta</taxon>
        <taxon>Magnoliopsida</taxon>
        <taxon>Liliopsida</taxon>
        <taxon>Poales</taxon>
        <taxon>Poaceae</taxon>
        <taxon>PACMAD clade</taxon>
        <taxon>Panicoideae</taxon>
        <taxon>Andropogonodae</taxon>
        <taxon>Andropogoneae</taxon>
        <taxon>Tripsacinae</taxon>
        <taxon>Zea</taxon>
    </lineage>
</organism>
<sequence length="304" mass="33520">MAAPDVLPSAPRPPDPMMKAVSLPRVEKGSVFGKRLMLAYLKCGDLGEARTVFDGMPPQAADVRVRTSLMSAYAKADDAALGSKLVFMYVKCGDMGSARRVLDAMSSKGNVHVWNLIMGGDGLVAHGYIVKLGFRAECAVCNALISFYAKSNMIGDAVLVFDIMPRQDTISWNYVISGCSSNGLNSEAIELFIRMWTQGHELDLVTLLSVLPACAVTLLRFFSQLAVRQLLCFPVVYVRNHGSVPRADWSTWTVEVAWLVRRLAKLTMEQLVTEFETLELPVTLVCVANRHKEHNMVCQKVGFN</sequence>
<proteinExistence type="predicted"/>
<name>A0A3L6FB16_MAIZE</name>
<dbReference type="PROSITE" id="PS00559">
    <property type="entry name" value="MOLYBDOPTERIN_EUK"/>
    <property type="match status" value="1"/>
</dbReference>
<dbReference type="Gene3D" id="1.25.40.10">
    <property type="entry name" value="Tetratricopeptide repeat domain"/>
    <property type="match status" value="1"/>
</dbReference>
<dbReference type="GO" id="GO:0009451">
    <property type="term" value="P:RNA modification"/>
    <property type="evidence" value="ECO:0007669"/>
    <property type="project" value="InterPro"/>
</dbReference>
<dbReference type="FunFam" id="1.25.40.10:FF:000417">
    <property type="entry name" value="Pentatricopeptide repeat-containing protein At4g38010"/>
    <property type="match status" value="1"/>
</dbReference>
<dbReference type="Pfam" id="PF01535">
    <property type="entry name" value="PPR"/>
    <property type="match status" value="4"/>
</dbReference>
<evidence type="ECO:0000256" key="4">
    <source>
        <dbReference type="ARBA" id="ARBA00022737"/>
    </source>
</evidence>
<dbReference type="InterPro" id="IPR002885">
    <property type="entry name" value="PPR_rpt"/>
</dbReference>
<evidence type="ECO:0000256" key="1">
    <source>
        <dbReference type="ARBA" id="ARBA00001924"/>
    </source>
</evidence>
<dbReference type="InterPro" id="IPR036374">
    <property type="entry name" value="OxRdtase_Mopterin-bd_sf"/>
</dbReference>
<keyword evidence="7" id="KW-0408">Iron</keyword>
<reference evidence="10" key="1">
    <citation type="journal article" date="2018" name="Nat. Genet.">
        <title>Extensive intraspecific gene order and gene structural variations between Mo17 and other maize genomes.</title>
        <authorList>
            <person name="Sun S."/>
            <person name="Zhou Y."/>
            <person name="Chen J."/>
            <person name="Shi J."/>
            <person name="Zhao H."/>
            <person name="Zhao H."/>
            <person name="Song W."/>
            <person name="Zhang M."/>
            <person name="Cui Y."/>
            <person name="Dong X."/>
            <person name="Liu H."/>
            <person name="Ma X."/>
            <person name="Jiao Y."/>
            <person name="Wang B."/>
            <person name="Wei X."/>
            <person name="Stein J.C."/>
            <person name="Glaubitz J.C."/>
            <person name="Lu F."/>
            <person name="Yu G."/>
            <person name="Liang C."/>
            <person name="Fengler K."/>
            <person name="Li B."/>
            <person name="Rafalski A."/>
            <person name="Schnable P.S."/>
            <person name="Ware D.H."/>
            <person name="Buckler E.S."/>
            <person name="Lai J."/>
        </authorList>
    </citation>
    <scope>NUCLEOTIDE SEQUENCE [LARGE SCALE GENOMIC DNA]</scope>
    <source>
        <tissue evidence="10">Seedling</tissue>
    </source>
</reference>
<evidence type="ECO:0000256" key="6">
    <source>
        <dbReference type="ARBA" id="ARBA00023002"/>
    </source>
</evidence>
<accession>A0A3L6FB16</accession>
<evidence type="ECO:0000256" key="5">
    <source>
        <dbReference type="ARBA" id="ARBA00022946"/>
    </source>
</evidence>
<dbReference type="PROSITE" id="PS51375">
    <property type="entry name" value="PPR"/>
    <property type="match status" value="1"/>
</dbReference>
<dbReference type="GO" id="GO:0003723">
    <property type="term" value="F:RNA binding"/>
    <property type="evidence" value="ECO:0007669"/>
    <property type="project" value="InterPro"/>
</dbReference>
<dbReference type="GO" id="GO:0016491">
    <property type="term" value="F:oxidoreductase activity"/>
    <property type="evidence" value="ECO:0007669"/>
    <property type="project" value="UniProtKB-KW"/>
</dbReference>
<dbReference type="NCBIfam" id="TIGR00756">
    <property type="entry name" value="PPR"/>
    <property type="match status" value="2"/>
</dbReference>
<dbReference type="PRINTS" id="PR00407">
    <property type="entry name" value="EUMOPTERIN"/>
</dbReference>
<protein>
    <submittedName>
        <fullName evidence="10">Nitrate reductase [NADH], clone PBNBR1412</fullName>
    </submittedName>
</protein>